<feature type="region of interest" description="Disordered" evidence="1">
    <location>
        <begin position="85"/>
        <end position="121"/>
    </location>
</feature>
<evidence type="ECO:0000313" key="3">
    <source>
        <dbReference type="Proteomes" id="UP001163046"/>
    </source>
</evidence>
<keyword evidence="3" id="KW-1185">Reference proteome</keyword>
<dbReference type="Proteomes" id="UP001163046">
    <property type="component" value="Unassembled WGS sequence"/>
</dbReference>
<accession>A0A9W9ZU90</accession>
<feature type="region of interest" description="Disordered" evidence="1">
    <location>
        <begin position="141"/>
        <end position="160"/>
    </location>
</feature>
<protein>
    <submittedName>
        <fullName evidence="2">Uncharacterized protein</fullName>
    </submittedName>
</protein>
<reference evidence="2" key="1">
    <citation type="submission" date="2023-01" db="EMBL/GenBank/DDBJ databases">
        <title>Genome assembly of the deep-sea coral Lophelia pertusa.</title>
        <authorList>
            <person name="Herrera S."/>
            <person name="Cordes E."/>
        </authorList>
    </citation>
    <scope>NUCLEOTIDE SEQUENCE</scope>
    <source>
        <strain evidence="2">USNM1676648</strain>
        <tissue evidence="2">Polyp</tissue>
    </source>
</reference>
<name>A0A9W9ZU90_9CNID</name>
<dbReference type="OrthoDB" id="5984532at2759"/>
<organism evidence="2 3">
    <name type="scientific">Desmophyllum pertusum</name>
    <dbReference type="NCBI Taxonomy" id="174260"/>
    <lineage>
        <taxon>Eukaryota</taxon>
        <taxon>Metazoa</taxon>
        <taxon>Cnidaria</taxon>
        <taxon>Anthozoa</taxon>
        <taxon>Hexacorallia</taxon>
        <taxon>Scleractinia</taxon>
        <taxon>Caryophylliina</taxon>
        <taxon>Caryophylliidae</taxon>
        <taxon>Desmophyllum</taxon>
    </lineage>
</organism>
<evidence type="ECO:0000256" key="1">
    <source>
        <dbReference type="SAM" id="MobiDB-lite"/>
    </source>
</evidence>
<evidence type="ECO:0000313" key="2">
    <source>
        <dbReference type="EMBL" id="KAJ7387827.1"/>
    </source>
</evidence>
<proteinExistence type="predicted"/>
<dbReference type="AlphaFoldDB" id="A0A9W9ZU90"/>
<sequence length="261" mass="30010">MTSTWRSQRCSQKKEFVDVQYASPARQRQSTSASIKSVGDSREENICHVCHVFKIRVTVEIEEDKKVEFLDLVKGRCPYATVTTVRKDKKRKANEETAQGPSRSESDGVGHHSAPKRRHELPTIEQVEQCIPEPVSVFRRGTPSADDVPDAATNERSAVEPQEEETSCQYCLQAPCVVMDGRPRGPPRNNNHAKRLKDYRIYYTLLNARRLWENPLYLARKEELGCHIDDIREVMPMCVVKDVRSRWPNPPHIPYMGHKRS</sequence>
<comment type="caution">
    <text evidence="2">The sequence shown here is derived from an EMBL/GenBank/DDBJ whole genome shotgun (WGS) entry which is preliminary data.</text>
</comment>
<gene>
    <name evidence="2" type="ORF">OS493_001174</name>
</gene>
<dbReference type="EMBL" id="MU825873">
    <property type="protein sequence ID" value="KAJ7387827.1"/>
    <property type="molecule type" value="Genomic_DNA"/>
</dbReference>